<feature type="transmembrane region" description="Helical" evidence="5">
    <location>
        <begin position="179"/>
        <end position="198"/>
    </location>
</feature>
<dbReference type="GO" id="GO:0005886">
    <property type="term" value="C:plasma membrane"/>
    <property type="evidence" value="ECO:0007669"/>
    <property type="project" value="UniProtKB-SubCell"/>
</dbReference>
<comment type="subcellular location">
    <subcellularLocation>
        <location evidence="5 6">Cell membrane</location>
        <topology evidence="5 6">Multi-pass membrane protein</topology>
    </subcellularLocation>
    <subcellularLocation>
        <location evidence="1">Membrane</location>
        <topology evidence="1">Multi-pass membrane protein</topology>
    </subcellularLocation>
</comment>
<evidence type="ECO:0000313" key="9">
    <source>
        <dbReference type="Proteomes" id="UP000004664"/>
    </source>
</evidence>
<feature type="transmembrane region" description="Helical" evidence="5">
    <location>
        <begin position="293"/>
        <end position="316"/>
    </location>
</feature>
<dbReference type="Proteomes" id="UP000004664">
    <property type="component" value="Unassembled WGS sequence"/>
</dbReference>
<comment type="subunit">
    <text evidence="5">NDH-1 is composed of 14 different subunits. Subunits NuoA, H, J, K, L, M, N constitute the membrane sector of the complex.</text>
</comment>
<feature type="transmembrane region" description="Helical" evidence="5">
    <location>
        <begin position="149"/>
        <end position="167"/>
    </location>
</feature>
<keyword evidence="5" id="KW-0874">Quinone</keyword>
<dbReference type="HAMAP" id="MF_01350">
    <property type="entry name" value="NDH1_NuoH"/>
    <property type="match status" value="1"/>
</dbReference>
<dbReference type="EMBL" id="JH109153">
    <property type="protein sequence ID" value="EGW20583.1"/>
    <property type="molecule type" value="Genomic_DNA"/>
</dbReference>
<dbReference type="EC" id="7.1.1.-" evidence="5"/>
<evidence type="ECO:0000256" key="3">
    <source>
        <dbReference type="ARBA" id="ARBA00022989"/>
    </source>
</evidence>
<evidence type="ECO:0000256" key="5">
    <source>
        <dbReference type="HAMAP-Rule" id="MF_01350"/>
    </source>
</evidence>
<feature type="region of interest" description="Disordered" evidence="7">
    <location>
        <begin position="363"/>
        <end position="389"/>
    </location>
</feature>
<dbReference type="InterPro" id="IPR018086">
    <property type="entry name" value="NADH_UbQ_OxRdtase_su1_CS"/>
</dbReference>
<dbReference type="PANTHER" id="PTHR11432:SF3">
    <property type="entry name" value="NADH-UBIQUINONE OXIDOREDUCTASE CHAIN 1"/>
    <property type="match status" value="1"/>
</dbReference>
<dbReference type="NCBIfam" id="NF004740">
    <property type="entry name" value="PRK06076.1-1"/>
    <property type="match status" value="1"/>
</dbReference>
<keyword evidence="5" id="KW-0830">Ubiquinone</keyword>
<evidence type="ECO:0000256" key="4">
    <source>
        <dbReference type="ARBA" id="ARBA00023136"/>
    </source>
</evidence>
<feature type="transmembrane region" description="Helical" evidence="5">
    <location>
        <begin position="235"/>
        <end position="255"/>
    </location>
</feature>
<dbReference type="PANTHER" id="PTHR11432">
    <property type="entry name" value="NADH DEHYDROGENASE SUBUNIT 1"/>
    <property type="match status" value="1"/>
</dbReference>
<dbReference type="GO" id="GO:0009060">
    <property type="term" value="P:aerobic respiration"/>
    <property type="evidence" value="ECO:0007669"/>
    <property type="project" value="TreeGrafter"/>
</dbReference>
<evidence type="ECO:0000256" key="7">
    <source>
        <dbReference type="SAM" id="MobiDB-lite"/>
    </source>
</evidence>
<sequence length="389" mass="42575">MNAGLGDATDIIGIMVSVIVVAAMLVWVERRLLAVWQDRLGPNRVGPFGLMQVAADMIKMFFKEDWIPPFADKPVFVLAPTIVFITMLTGFAVIPFAPGVGIIDFNFGLLYFLALSSLSVYSIVLAGYASNNKYSLLGGLRAAAQTVSYEVFMGISIMGVVMLSGTFNLREIVEAQRDGWFIIPQFLGFIIFLIAVVAESRRTPLDLPEAEQELVAGFHTEYSGMKFGMFFVGEYLGITLSSAMIVTLFFGGWLGPWLPPLLWFCLKTAVGIMFFILLRGALPRPRYDQLMGFGWKVLLPAALLNLLVTGGVVLSLHSRASPLALANERGLSGYQLKLEHSLRLASSQAPAWEFGVGSSSFPSREARASLSGFPSWSLGTRASEKDKRC</sequence>
<keyword evidence="4 5" id="KW-0472">Membrane</keyword>
<accession>G3J061</accession>
<proteinExistence type="inferred from homology"/>
<keyword evidence="2 5" id="KW-0812">Transmembrane</keyword>
<name>G3J061_METTV</name>
<comment type="similarity">
    <text evidence="5 6">Belongs to the complex I subunit 1 family.</text>
</comment>
<keyword evidence="3 5" id="KW-1133">Transmembrane helix</keyword>
<dbReference type="PROSITE" id="PS00667">
    <property type="entry name" value="COMPLEX1_ND1_1"/>
    <property type="match status" value="1"/>
</dbReference>
<keyword evidence="8" id="KW-0560">Oxidoreductase</keyword>
<dbReference type="AlphaFoldDB" id="G3J061"/>
<evidence type="ECO:0000256" key="1">
    <source>
        <dbReference type="ARBA" id="ARBA00004141"/>
    </source>
</evidence>
<dbReference type="STRING" id="697282.Mettu_3729"/>
<gene>
    <name evidence="5" type="primary">nuoH</name>
    <name evidence="8" type="ORF">Mettu_3729</name>
</gene>
<dbReference type="GO" id="GO:0048038">
    <property type="term" value="F:quinone binding"/>
    <property type="evidence" value="ECO:0007669"/>
    <property type="project" value="UniProtKB-KW"/>
</dbReference>
<protein>
    <recommendedName>
        <fullName evidence="5">NADH-quinone oxidoreductase subunit H</fullName>
        <ecNumber evidence="5">7.1.1.-</ecNumber>
    </recommendedName>
    <alternativeName>
        <fullName evidence="5">NADH dehydrogenase I subunit H</fullName>
    </alternativeName>
    <alternativeName>
        <fullName evidence="5">NDH-1 subunit H</fullName>
    </alternativeName>
</protein>
<feature type="transmembrane region" description="Helical" evidence="5">
    <location>
        <begin position="12"/>
        <end position="28"/>
    </location>
</feature>
<dbReference type="NCBIfam" id="NF004741">
    <property type="entry name" value="PRK06076.1-2"/>
    <property type="match status" value="1"/>
</dbReference>
<evidence type="ECO:0000313" key="8">
    <source>
        <dbReference type="EMBL" id="EGW20583.1"/>
    </source>
</evidence>
<dbReference type="Pfam" id="PF00146">
    <property type="entry name" value="NADHdh"/>
    <property type="match status" value="1"/>
</dbReference>
<dbReference type="InterPro" id="IPR001694">
    <property type="entry name" value="NADH_UbQ_OxRdtase_su1/FPO"/>
</dbReference>
<keyword evidence="5" id="KW-1278">Translocase</keyword>
<dbReference type="eggNOG" id="COG1005">
    <property type="taxonomic scope" value="Bacteria"/>
</dbReference>
<dbReference type="HOGENOM" id="CLU_015134_0_1_6"/>
<comment type="catalytic activity">
    <reaction evidence="5">
        <text>a quinone + NADH + 5 H(+)(in) = a quinol + NAD(+) + 4 H(+)(out)</text>
        <dbReference type="Rhea" id="RHEA:57888"/>
        <dbReference type="ChEBI" id="CHEBI:15378"/>
        <dbReference type="ChEBI" id="CHEBI:24646"/>
        <dbReference type="ChEBI" id="CHEBI:57540"/>
        <dbReference type="ChEBI" id="CHEBI:57945"/>
        <dbReference type="ChEBI" id="CHEBI:132124"/>
    </reaction>
</comment>
<reference evidence="8 9" key="1">
    <citation type="submission" date="2011-06" db="EMBL/GenBank/DDBJ databases">
        <title>Genomic sequence of Methylobacter tundripaludum SV96.</title>
        <authorList>
            <consortium name="US DOE Joint Genome Institute"/>
            <person name="Lucas S."/>
            <person name="Han J."/>
            <person name="Lapidus A."/>
            <person name="Cheng J.-F."/>
            <person name="Goodwin L."/>
            <person name="Pitluck S."/>
            <person name="Held B."/>
            <person name="Detter J.C."/>
            <person name="Han C."/>
            <person name="Tapia R."/>
            <person name="Land M."/>
            <person name="Hauser L."/>
            <person name="Kyrpides N."/>
            <person name="Ivanova N."/>
            <person name="Ovchinnikova G."/>
            <person name="Pagani I."/>
            <person name="Klotz M.G."/>
            <person name="Dispirito A.A."/>
            <person name="Murrell J.C."/>
            <person name="Dunfield P."/>
            <person name="Kalyuzhnaya M.G."/>
            <person name="Svenning M."/>
            <person name="Trotsenko Y.A."/>
            <person name="Stein L.Y."/>
            <person name="Woyke T."/>
        </authorList>
    </citation>
    <scope>NUCLEOTIDE SEQUENCE [LARGE SCALE GENOMIC DNA]</scope>
    <source>
        <strain evidence="9">ATCC BAA-1195 / DSM 17260 / SV96</strain>
    </source>
</reference>
<feature type="transmembrane region" description="Helical" evidence="5">
    <location>
        <begin position="261"/>
        <end position="281"/>
    </location>
</feature>
<feature type="transmembrane region" description="Helical" evidence="5">
    <location>
        <begin position="75"/>
        <end position="97"/>
    </location>
</feature>
<keyword evidence="9" id="KW-1185">Reference proteome</keyword>
<comment type="function">
    <text evidence="5">NDH-1 shuttles electrons from NADH, via FMN and iron-sulfur (Fe-S) centers, to quinones in the respiratory chain. The immediate electron acceptor for the enzyme in this species is believed to be ubiquinone. Couples the redox reaction to proton translocation (for every two electrons transferred, four hydrogen ions are translocated across the cytoplasmic membrane), and thus conserves the redox energy in a proton gradient. This subunit may bind ubiquinone.</text>
</comment>
<dbReference type="GO" id="GO:0016655">
    <property type="term" value="F:oxidoreductase activity, acting on NAD(P)H, quinone or similar compound as acceptor"/>
    <property type="evidence" value="ECO:0007669"/>
    <property type="project" value="UniProtKB-UniRule"/>
</dbReference>
<dbReference type="GO" id="GO:0003954">
    <property type="term" value="F:NADH dehydrogenase activity"/>
    <property type="evidence" value="ECO:0007669"/>
    <property type="project" value="TreeGrafter"/>
</dbReference>
<evidence type="ECO:0000256" key="2">
    <source>
        <dbReference type="ARBA" id="ARBA00022692"/>
    </source>
</evidence>
<feature type="transmembrane region" description="Helical" evidence="5">
    <location>
        <begin position="109"/>
        <end position="128"/>
    </location>
</feature>
<evidence type="ECO:0000256" key="6">
    <source>
        <dbReference type="RuleBase" id="RU000471"/>
    </source>
</evidence>
<organism evidence="8 9">
    <name type="scientific">Methylobacter tundripaludum (strain ATCC BAA-1195 / DSM 17260 / SV96)</name>
    <dbReference type="NCBI Taxonomy" id="697282"/>
    <lineage>
        <taxon>Bacteria</taxon>
        <taxon>Pseudomonadati</taxon>
        <taxon>Pseudomonadota</taxon>
        <taxon>Gammaproteobacteria</taxon>
        <taxon>Methylococcales</taxon>
        <taxon>Methylococcaceae</taxon>
        <taxon>Methylobacter</taxon>
    </lineage>
</organism>
<keyword evidence="5 6" id="KW-0520">NAD</keyword>
<keyword evidence="5" id="KW-1003">Cell membrane</keyword>